<dbReference type="PANTHER" id="PTHR43537">
    <property type="entry name" value="TRANSCRIPTIONAL REGULATOR, GNTR FAMILY"/>
    <property type="match status" value="1"/>
</dbReference>
<dbReference type="InterPro" id="IPR011711">
    <property type="entry name" value="GntR_C"/>
</dbReference>
<name>K2NQ78_9HYPH</name>
<dbReference type="GO" id="GO:0003677">
    <property type="term" value="F:DNA binding"/>
    <property type="evidence" value="ECO:0007669"/>
    <property type="project" value="UniProtKB-KW"/>
</dbReference>
<dbReference type="AlphaFoldDB" id="K2NQ78"/>
<keyword evidence="2" id="KW-0238">DNA-binding</keyword>
<evidence type="ECO:0000256" key="1">
    <source>
        <dbReference type="ARBA" id="ARBA00023015"/>
    </source>
</evidence>
<evidence type="ECO:0000259" key="4">
    <source>
        <dbReference type="PROSITE" id="PS50949"/>
    </source>
</evidence>
<dbReference type="Pfam" id="PF07729">
    <property type="entry name" value="FCD"/>
    <property type="match status" value="1"/>
</dbReference>
<dbReference type="Gene3D" id="1.20.120.530">
    <property type="entry name" value="GntR ligand-binding domain-like"/>
    <property type="match status" value="1"/>
</dbReference>
<dbReference type="InterPro" id="IPR008920">
    <property type="entry name" value="TF_FadR/GntR_C"/>
</dbReference>
<accession>K2NQ78</accession>
<dbReference type="STRING" id="721133.SAMN05216176_11742"/>
<keyword evidence="1" id="KW-0805">Transcription regulation</keyword>
<dbReference type="OrthoDB" id="8680240at2"/>
<dbReference type="Gene3D" id="1.10.10.10">
    <property type="entry name" value="Winged helix-like DNA-binding domain superfamily/Winged helix DNA-binding domain"/>
    <property type="match status" value="1"/>
</dbReference>
<evidence type="ECO:0000256" key="3">
    <source>
        <dbReference type="ARBA" id="ARBA00023163"/>
    </source>
</evidence>
<evidence type="ECO:0000256" key="2">
    <source>
        <dbReference type="ARBA" id="ARBA00023125"/>
    </source>
</evidence>
<proteinExistence type="predicted"/>
<evidence type="ECO:0000313" key="5">
    <source>
        <dbReference type="EMBL" id="EKF40014.1"/>
    </source>
</evidence>
<comment type="caution">
    <text evidence="5">The sequence shown here is derived from an EMBL/GenBank/DDBJ whole genome shotgun (WGS) entry which is preliminary data.</text>
</comment>
<dbReference type="Proteomes" id="UP000007374">
    <property type="component" value="Unassembled WGS sequence"/>
</dbReference>
<dbReference type="PANTHER" id="PTHR43537:SF20">
    <property type="entry name" value="HTH-TYPE TRANSCRIPTIONAL REPRESSOR GLAR"/>
    <property type="match status" value="1"/>
</dbReference>
<dbReference type="PATRIC" id="fig|1231190.3.peg.4737"/>
<dbReference type="SUPFAM" id="SSF48008">
    <property type="entry name" value="GntR ligand-binding domain-like"/>
    <property type="match status" value="1"/>
</dbReference>
<dbReference type="SUPFAM" id="SSF46785">
    <property type="entry name" value="Winged helix' DNA-binding domain"/>
    <property type="match status" value="1"/>
</dbReference>
<evidence type="ECO:0000313" key="6">
    <source>
        <dbReference type="Proteomes" id="UP000007374"/>
    </source>
</evidence>
<dbReference type="InterPro" id="IPR036388">
    <property type="entry name" value="WH-like_DNA-bd_sf"/>
</dbReference>
<keyword evidence="6" id="KW-1185">Reference proteome</keyword>
<protein>
    <submittedName>
        <fullName evidence="5">Transcriptional regulator protein</fullName>
    </submittedName>
</protein>
<dbReference type="SMART" id="SM00895">
    <property type="entry name" value="FCD"/>
    <property type="match status" value="1"/>
</dbReference>
<keyword evidence="3" id="KW-0804">Transcription</keyword>
<dbReference type="GO" id="GO:0003700">
    <property type="term" value="F:DNA-binding transcription factor activity"/>
    <property type="evidence" value="ECO:0007669"/>
    <property type="project" value="InterPro"/>
</dbReference>
<dbReference type="EMBL" id="AMSI01000028">
    <property type="protein sequence ID" value="EKF40014.1"/>
    <property type="molecule type" value="Genomic_DNA"/>
</dbReference>
<dbReference type="InterPro" id="IPR000524">
    <property type="entry name" value="Tscrpt_reg_HTH_GntR"/>
</dbReference>
<feature type="domain" description="HTH gntR-type" evidence="4">
    <location>
        <begin position="12"/>
        <end position="79"/>
    </location>
</feature>
<dbReference type="RefSeq" id="WP_009452831.1">
    <property type="nucleotide sequence ID" value="NZ_AMSI01000028.1"/>
</dbReference>
<dbReference type="eggNOG" id="COG1802">
    <property type="taxonomic scope" value="Bacteria"/>
</dbReference>
<dbReference type="Pfam" id="PF00392">
    <property type="entry name" value="GntR"/>
    <property type="match status" value="1"/>
</dbReference>
<sequence>MQDVLFSADAEKTQAEKAYRMLREDIVSGALAPGLKLKIDMLRERYDIGAGPLREALARLSGEHLVTLLGQRGFLVAPMSVEDAREIGHLRKLLEADALAQSIPAGDLAWEEKVITTWHRLERVERADRQGLERMPEWERLNQDFHDALVAACPSAWLLRMRAMMFRHHERYRRLSRQKTVLTRDIHLEHRALLDAALDRNVEQAITVIRSHIEHTTNAVVAALGNNPEAEAILALSEQAG</sequence>
<reference evidence="5 6" key="1">
    <citation type="journal article" date="2012" name="J. Bacteriol.">
        <title>Genome Sequence of Nitratireductor indicus Type Strain C115.</title>
        <authorList>
            <person name="Lai Q."/>
            <person name="Li G."/>
            <person name="Yu Z."/>
            <person name="Shao Z."/>
        </authorList>
    </citation>
    <scope>NUCLEOTIDE SEQUENCE [LARGE SCALE GENOMIC DNA]</scope>
    <source>
        <strain evidence="5 6">C115</strain>
    </source>
</reference>
<dbReference type="PROSITE" id="PS50949">
    <property type="entry name" value="HTH_GNTR"/>
    <property type="match status" value="1"/>
</dbReference>
<gene>
    <name evidence="5" type="ORF">NA8A_22983</name>
</gene>
<organism evidence="5 6">
    <name type="scientific">Nitratireductor indicus C115</name>
    <dbReference type="NCBI Taxonomy" id="1231190"/>
    <lineage>
        <taxon>Bacteria</taxon>
        <taxon>Pseudomonadati</taxon>
        <taxon>Pseudomonadota</taxon>
        <taxon>Alphaproteobacteria</taxon>
        <taxon>Hyphomicrobiales</taxon>
        <taxon>Phyllobacteriaceae</taxon>
        <taxon>Nitratireductor</taxon>
    </lineage>
</organism>
<dbReference type="SMART" id="SM00345">
    <property type="entry name" value="HTH_GNTR"/>
    <property type="match status" value="1"/>
</dbReference>
<dbReference type="InterPro" id="IPR036390">
    <property type="entry name" value="WH_DNA-bd_sf"/>
</dbReference>